<name>A0A4R6VXB1_9HYPH</name>
<sequence>MDWDNIAPVRQSTKVDVNLLDFDCDNPRFTPDKQPNGKSDEAIISKLASSADLAELVQSISTSGYINIEPLIVVLRDEKLVVLEGNRRLAALKSLLNPDLASKAKLSVPNFSNEIRSTLLNILVYRVEREEDARELIGFKHINGPQAWDAYAKATFAARWLDSQRGLTNPLSLQDIANRMGDKHATILRMVTAYYVLQQAETNEVYSVDDRFKRSFSFSHLYTGISYSEVTDFLEMRRPSRDRDPEREPVHKNNFEKLRKLLVWLYGSKSEDVSPVVKSQNPDLGKLKEVLSDKQATKQLEASGDLNAATITATPIDVRFSRHLFVATEELQKALQSLDGFDPETQSELQSVAESAVKRANLILNTINSVIDSLEKSSTEK</sequence>
<evidence type="ECO:0000313" key="1">
    <source>
        <dbReference type="EMBL" id="TDQ67220.1"/>
    </source>
</evidence>
<protein>
    <recommendedName>
        <fullName evidence="3">ParB-like nuclease family protein</fullName>
    </recommendedName>
</protein>
<proteinExistence type="predicted"/>
<gene>
    <name evidence="1" type="ORF">ATL17_1227</name>
</gene>
<comment type="caution">
    <text evidence="1">The sequence shown here is derived from an EMBL/GenBank/DDBJ whole genome shotgun (WGS) entry which is preliminary data.</text>
</comment>
<dbReference type="AlphaFoldDB" id="A0A4R6VXB1"/>
<accession>A0A4R6VXB1</accession>
<dbReference type="EMBL" id="SNYR01000001">
    <property type="protein sequence ID" value="TDQ67220.1"/>
    <property type="molecule type" value="Genomic_DNA"/>
</dbReference>
<reference evidence="1 2" key="1">
    <citation type="submission" date="2019-03" db="EMBL/GenBank/DDBJ databases">
        <title>Genomic Encyclopedia of Type Strains, Phase III (KMG-III): the genomes of soil and plant-associated and newly described type strains.</title>
        <authorList>
            <person name="Whitman W."/>
        </authorList>
    </citation>
    <scope>NUCLEOTIDE SEQUENCE [LARGE SCALE GENOMIC DNA]</scope>
    <source>
        <strain evidence="1 2">CGMCC 1.7002</strain>
    </source>
</reference>
<dbReference type="Gene3D" id="3.90.1530.10">
    <property type="entry name" value="Conserved hypothetical protein from pyrococcus furiosus pfu- 392566-001, ParB domain"/>
    <property type="match status" value="1"/>
</dbReference>
<dbReference type="SUPFAM" id="SSF110849">
    <property type="entry name" value="ParB/Sulfiredoxin"/>
    <property type="match status" value="1"/>
</dbReference>
<dbReference type="InterPro" id="IPR036086">
    <property type="entry name" value="ParB/Sulfiredoxin_sf"/>
</dbReference>
<dbReference type="CDD" id="cd16387">
    <property type="entry name" value="ParB_N_Srx"/>
    <property type="match status" value="1"/>
</dbReference>
<organism evidence="1 2">
    <name type="scientific">Maritalea mobilis</name>
    <dbReference type="NCBI Taxonomy" id="483324"/>
    <lineage>
        <taxon>Bacteria</taxon>
        <taxon>Pseudomonadati</taxon>
        <taxon>Pseudomonadota</taxon>
        <taxon>Alphaproteobacteria</taxon>
        <taxon>Hyphomicrobiales</taxon>
        <taxon>Devosiaceae</taxon>
        <taxon>Maritalea</taxon>
    </lineage>
</organism>
<evidence type="ECO:0008006" key="3">
    <source>
        <dbReference type="Google" id="ProtNLM"/>
    </source>
</evidence>
<keyword evidence="2" id="KW-1185">Reference proteome</keyword>
<dbReference type="Proteomes" id="UP000295391">
    <property type="component" value="Unassembled WGS sequence"/>
</dbReference>
<evidence type="ECO:0000313" key="2">
    <source>
        <dbReference type="Proteomes" id="UP000295391"/>
    </source>
</evidence>